<keyword evidence="4" id="KW-1185">Reference proteome</keyword>
<organism evidence="3 4">
    <name type="scientific">Allacma fusca</name>
    <dbReference type="NCBI Taxonomy" id="39272"/>
    <lineage>
        <taxon>Eukaryota</taxon>
        <taxon>Metazoa</taxon>
        <taxon>Ecdysozoa</taxon>
        <taxon>Arthropoda</taxon>
        <taxon>Hexapoda</taxon>
        <taxon>Collembola</taxon>
        <taxon>Symphypleona</taxon>
        <taxon>Sminthuridae</taxon>
        <taxon>Allacma</taxon>
    </lineage>
</organism>
<evidence type="ECO:0000313" key="3">
    <source>
        <dbReference type="EMBL" id="CAG7728835.1"/>
    </source>
</evidence>
<dbReference type="OrthoDB" id="10034606at2759"/>
<protein>
    <recommendedName>
        <fullName evidence="2">Tudor domain-containing protein</fullName>
    </recommendedName>
</protein>
<dbReference type="Pfam" id="PF00567">
    <property type="entry name" value="TUDOR"/>
    <property type="match status" value="1"/>
</dbReference>
<dbReference type="PANTHER" id="PTHR22948">
    <property type="entry name" value="TUDOR DOMAIN CONTAINING PROTEIN"/>
    <property type="match status" value="1"/>
</dbReference>
<dbReference type="AlphaFoldDB" id="A0A8J2JXQ3"/>
<evidence type="ECO:0000256" key="1">
    <source>
        <dbReference type="SAM" id="MobiDB-lite"/>
    </source>
</evidence>
<evidence type="ECO:0000259" key="2">
    <source>
        <dbReference type="Pfam" id="PF00567"/>
    </source>
</evidence>
<proteinExistence type="predicted"/>
<sequence>MTKPAQKTDLDDEDLKFYVPDDAMSPGGEIKSKGSSPAAAPAGLPKNDSLPDLKLTKENGNNNNGSKPTEAGATVTKVTASVNTLTLTPENAETLHPIYAKRDQFDHPRIGPPQGKIPRNSYYFDAIVGGIATPSNFYVRSYRTSKALEIMEKNMCDWYISKYSQNSFQIENLILYGYYVLKKDGKYIRVKIVPPFNRKGDKVMVELLDHGGFIQVEPKQLLPLRKAYLYLPTQAWKAKLHVPSWPTIIKWSPEDCARFKTEVEGKSLVALILGESIDDFTTERCLGCVLVDTSGNKDVYIHLLFNDNKK</sequence>
<feature type="compositionally biased region" description="Polar residues" evidence="1">
    <location>
        <begin position="58"/>
        <end position="67"/>
    </location>
</feature>
<reference evidence="3" key="1">
    <citation type="submission" date="2021-06" db="EMBL/GenBank/DDBJ databases">
        <authorList>
            <person name="Hodson N. C."/>
            <person name="Mongue J. A."/>
            <person name="Jaron S. K."/>
        </authorList>
    </citation>
    <scope>NUCLEOTIDE SEQUENCE</scope>
</reference>
<dbReference type="PANTHER" id="PTHR22948:SF29">
    <property type="entry name" value="FI02030P-RELATED"/>
    <property type="match status" value="1"/>
</dbReference>
<feature type="compositionally biased region" description="Low complexity" evidence="1">
    <location>
        <begin position="33"/>
        <end position="46"/>
    </location>
</feature>
<comment type="caution">
    <text evidence="3">The sequence shown here is derived from an EMBL/GenBank/DDBJ whole genome shotgun (WGS) entry which is preliminary data.</text>
</comment>
<feature type="region of interest" description="Disordered" evidence="1">
    <location>
        <begin position="1"/>
        <end position="75"/>
    </location>
</feature>
<dbReference type="InterPro" id="IPR050621">
    <property type="entry name" value="Tudor_domain_containing"/>
</dbReference>
<dbReference type="EMBL" id="CAJVCH010169378">
    <property type="protein sequence ID" value="CAG7728835.1"/>
    <property type="molecule type" value="Genomic_DNA"/>
</dbReference>
<dbReference type="InterPro" id="IPR002999">
    <property type="entry name" value="Tudor"/>
</dbReference>
<evidence type="ECO:0000313" key="4">
    <source>
        <dbReference type="Proteomes" id="UP000708208"/>
    </source>
</evidence>
<dbReference type="Proteomes" id="UP000708208">
    <property type="component" value="Unassembled WGS sequence"/>
</dbReference>
<accession>A0A8J2JXQ3</accession>
<gene>
    <name evidence="3" type="ORF">AFUS01_LOCUS17590</name>
</gene>
<name>A0A8J2JXQ3_9HEXA</name>
<feature type="domain" description="Tudor" evidence="2">
    <location>
        <begin position="123"/>
        <end position="241"/>
    </location>
</feature>